<organism evidence="3 4">
    <name type="scientific">Leptothoe spongobia TAU-MAC 1115</name>
    <dbReference type="NCBI Taxonomy" id="1967444"/>
    <lineage>
        <taxon>Bacteria</taxon>
        <taxon>Bacillati</taxon>
        <taxon>Cyanobacteriota</taxon>
        <taxon>Cyanophyceae</taxon>
        <taxon>Nodosilineales</taxon>
        <taxon>Cymatolegaceae</taxon>
        <taxon>Leptothoe</taxon>
        <taxon>Leptothoe spongobia</taxon>
    </lineage>
</organism>
<dbReference type="SUPFAM" id="SSF52833">
    <property type="entry name" value="Thioredoxin-like"/>
    <property type="match status" value="1"/>
</dbReference>
<dbReference type="AlphaFoldDB" id="A0A947DF99"/>
<reference evidence="3" key="1">
    <citation type="submission" date="2020-11" db="EMBL/GenBank/DDBJ databases">
        <authorList>
            <person name="Konstantinou D."/>
            <person name="Gkelis S."/>
            <person name="Popin R."/>
            <person name="Fewer D."/>
            <person name="Sivonen K."/>
        </authorList>
    </citation>
    <scope>NUCLEOTIDE SEQUENCE</scope>
    <source>
        <strain evidence="3">TAU-MAC 1115</strain>
    </source>
</reference>
<dbReference type="SFLD" id="SFLDG00358">
    <property type="entry name" value="Main_(cytGST)"/>
    <property type="match status" value="1"/>
</dbReference>
<dbReference type="PROSITE" id="PS50404">
    <property type="entry name" value="GST_NTER"/>
    <property type="match status" value="1"/>
</dbReference>
<protein>
    <submittedName>
        <fullName evidence="3">Glutathione S-transferase family protein</fullName>
    </submittedName>
</protein>
<feature type="domain" description="GST N-terminal" evidence="1">
    <location>
        <begin position="2"/>
        <end position="84"/>
    </location>
</feature>
<dbReference type="SFLD" id="SFLDS00019">
    <property type="entry name" value="Glutathione_Transferase_(cytos"/>
    <property type="match status" value="1"/>
</dbReference>
<dbReference type="CDD" id="cd03056">
    <property type="entry name" value="GST_N_4"/>
    <property type="match status" value="1"/>
</dbReference>
<reference evidence="3" key="2">
    <citation type="journal article" date="2021" name="Mar. Drugs">
        <title>Genome Reduction and Secondary Metabolism of the Marine Sponge-Associated Cyanobacterium Leptothoe.</title>
        <authorList>
            <person name="Konstantinou D."/>
            <person name="Popin R.V."/>
            <person name="Fewer D.P."/>
            <person name="Sivonen K."/>
            <person name="Gkelis S."/>
        </authorList>
    </citation>
    <scope>NUCLEOTIDE SEQUENCE</scope>
    <source>
        <strain evidence="3">TAU-MAC 1115</strain>
    </source>
</reference>
<dbReference type="SFLD" id="SFLDG01151">
    <property type="entry name" value="Main.2:_Nu-like"/>
    <property type="match status" value="1"/>
</dbReference>
<dbReference type="InterPro" id="IPR010987">
    <property type="entry name" value="Glutathione-S-Trfase_C-like"/>
</dbReference>
<name>A0A947DF99_9CYAN</name>
<dbReference type="PROSITE" id="PS50405">
    <property type="entry name" value="GST_CTER"/>
    <property type="match status" value="1"/>
</dbReference>
<dbReference type="Pfam" id="PF13417">
    <property type="entry name" value="GST_N_3"/>
    <property type="match status" value="1"/>
</dbReference>
<dbReference type="InterPro" id="IPR004045">
    <property type="entry name" value="Glutathione_S-Trfase_N"/>
</dbReference>
<dbReference type="InterPro" id="IPR036282">
    <property type="entry name" value="Glutathione-S-Trfase_C_sf"/>
</dbReference>
<dbReference type="Gene3D" id="3.40.30.10">
    <property type="entry name" value="Glutaredoxin"/>
    <property type="match status" value="1"/>
</dbReference>
<dbReference type="PANTHER" id="PTHR44051:SF2">
    <property type="entry name" value="HYPOTHETICAL GLUTATHIONE S-TRANSFERASE LIKE PROTEIN"/>
    <property type="match status" value="1"/>
</dbReference>
<proteinExistence type="predicted"/>
<accession>A0A947DF99</accession>
<feature type="domain" description="GST C-terminal" evidence="2">
    <location>
        <begin position="86"/>
        <end position="202"/>
    </location>
</feature>
<dbReference type="EMBL" id="JADOES010000016">
    <property type="protein sequence ID" value="MBT9315811.1"/>
    <property type="molecule type" value="Genomic_DNA"/>
</dbReference>
<dbReference type="InterPro" id="IPR040079">
    <property type="entry name" value="Glutathione_S-Trfase"/>
</dbReference>
<dbReference type="InterPro" id="IPR004046">
    <property type="entry name" value="GST_C"/>
</dbReference>
<evidence type="ECO:0000313" key="3">
    <source>
        <dbReference type="EMBL" id="MBT9315811.1"/>
    </source>
</evidence>
<dbReference type="PANTHER" id="PTHR44051">
    <property type="entry name" value="GLUTATHIONE S-TRANSFERASE-RELATED"/>
    <property type="match status" value="1"/>
</dbReference>
<evidence type="ECO:0000259" key="2">
    <source>
        <dbReference type="PROSITE" id="PS50405"/>
    </source>
</evidence>
<dbReference type="Proteomes" id="UP000717364">
    <property type="component" value="Unassembled WGS sequence"/>
</dbReference>
<dbReference type="Gene3D" id="1.20.1050.10">
    <property type="match status" value="1"/>
</dbReference>
<gene>
    <name evidence="3" type="ORF">IXB50_10270</name>
</gene>
<evidence type="ECO:0000259" key="1">
    <source>
        <dbReference type="PROSITE" id="PS50404"/>
    </source>
</evidence>
<evidence type="ECO:0000313" key="4">
    <source>
        <dbReference type="Proteomes" id="UP000717364"/>
    </source>
</evidence>
<comment type="caution">
    <text evidence="3">The sequence shown here is derived from an EMBL/GenBank/DDBJ whole genome shotgun (WGS) entry which is preliminary data.</text>
</comment>
<dbReference type="SUPFAM" id="SSF47616">
    <property type="entry name" value="GST C-terminal domain-like"/>
    <property type="match status" value="1"/>
</dbReference>
<sequence>MMVYKLYGYPQSGNCYKVQLLLHQLAIPFEWVSVDLLTGEQHTPEYLAKNPAGKLPLLEIQPGQTLPESNAILYYLSQGTNFLPTDLYQQAQVLQWMFFEQYSHTPNVAIARYIVRFLGNPPDHQASLAMKQTAGYAALDVMEQHLQTRTFFVGEHYTIADISLYAYTHVADEGDFDLSNYPAINGWLNRVKSQPNYVAISH</sequence>
<dbReference type="InterPro" id="IPR036249">
    <property type="entry name" value="Thioredoxin-like_sf"/>
</dbReference>
<dbReference type="Pfam" id="PF00043">
    <property type="entry name" value="GST_C"/>
    <property type="match status" value="1"/>
</dbReference>
<keyword evidence="4" id="KW-1185">Reference proteome</keyword>